<evidence type="ECO:0000313" key="2">
    <source>
        <dbReference type="EMBL" id="GBP42405.1"/>
    </source>
</evidence>
<protein>
    <submittedName>
        <fullName evidence="2">Mariner Mos1 transposase</fullName>
    </submittedName>
</protein>
<feature type="compositionally biased region" description="Low complexity" evidence="1">
    <location>
        <begin position="121"/>
        <end position="132"/>
    </location>
</feature>
<proteinExistence type="predicted"/>
<dbReference type="PANTHER" id="PTHR46060">
    <property type="entry name" value="MARINER MOS1 TRANSPOSASE-LIKE PROTEIN"/>
    <property type="match status" value="1"/>
</dbReference>
<name>A0A4C1VX41_EUMVA</name>
<evidence type="ECO:0000313" key="3">
    <source>
        <dbReference type="Proteomes" id="UP000299102"/>
    </source>
</evidence>
<dbReference type="PANTHER" id="PTHR46060:SF1">
    <property type="entry name" value="MARINER MOS1 TRANSPOSASE-LIKE PROTEIN"/>
    <property type="match status" value="1"/>
</dbReference>
<dbReference type="Proteomes" id="UP000299102">
    <property type="component" value="Unassembled WGS sequence"/>
</dbReference>
<evidence type="ECO:0000256" key="1">
    <source>
        <dbReference type="SAM" id="MobiDB-lite"/>
    </source>
</evidence>
<reference evidence="2 3" key="1">
    <citation type="journal article" date="2019" name="Commun. Biol.">
        <title>The bagworm genome reveals a unique fibroin gene that provides high tensile strength.</title>
        <authorList>
            <person name="Kono N."/>
            <person name="Nakamura H."/>
            <person name="Ohtoshi R."/>
            <person name="Tomita M."/>
            <person name="Numata K."/>
            <person name="Arakawa K."/>
        </authorList>
    </citation>
    <scope>NUCLEOTIDE SEQUENCE [LARGE SCALE GENOMIC DNA]</scope>
</reference>
<keyword evidence="3" id="KW-1185">Reference proteome</keyword>
<comment type="caution">
    <text evidence="2">The sequence shown here is derived from an EMBL/GenBank/DDBJ whole genome shotgun (WGS) entry which is preliminary data.</text>
</comment>
<dbReference type="GO" id="GO:0003676">
    <property type="term" value="F:nucleic acid binding"/>
    <property type="evidence" value="ECO:0007669"/>
    <property type="project" value="InterPro"/>
</dbReference>
<sequence length="174" mass="20052">MLCVRRNWKSIIHYDLSPSGKTINLYRQQLMRLKHVAEQKRSESINTKVVVIPHDNVRLYTSLTTRQILREFGEVLMHPPYSPDLAFLDFQLFQSLQKSLNSVRRTTNKNSEVRFPAAVRSPGAPGPGNSAPWERAPNYRAPGRVLIRGPRRLTHALSTRNCRCCSICWTALRR</sequence>
<dbReference type="OrthoDB" id="616263at2759"/>
<gene>
    <name evidence="2" type="ORF">EVAR_30038_1</name>
</gene>
<dbReference type="AlphaFoldDB" id="A0A4C1VX41"/>
<dbReference type="STRING" id="151549.A0A4C1VX41"/>
<dbReference type="Gene3D" id="3.30.420.10">
    <property type="entry name" value="Ribonuclease H-like superfamily/Ribonuclease H"/>
    <property type="match status" value="1"/>
</dbReference>
<feature type="region of interest" description="Disordered" evidence="1">
    <location>
        <begin position="111"/>
        <end position="136"/>
    </location>
</feature>
<accession>A0A4C1VX41</accession>
<dbReference type="InterPro" id="IPR036397">
    <property type="entry name" value="RNaseH_sf"/>
</dbReference>
<dbReference type="InterPro" id="IPR052709">
    <property type="entry name" value="Transposase-MT_Hybrid"/>
</dbReference>
<dbReference type="EMBL" id="BGZK01000417">
    <property type="protein sequence ID" value="GBP42405.1"/>
    <property type="molecule type" value="Genomic_DNA"/>
</dbReference>
<organism evidence="2 3">
    <name type="scientific">Eumeta variegata</name>
    <name type="common">Bagworm moth</name>
    <name type="synonym">Eumeta japonica</name>
    <dbReference type="NCBI Taxonomy" id="151549"/>
    <lineage>
        <taxon>Eukaryota</taxon>
        <taxon>Metazoa</taxon>
        <taxon>Ecdysozoa</taxon>
        <taxon>Arthropoda</taxon>
        <taxon>Hexapoda</taxon>
        <taxon>Insecta</taxon>
        <taxon>Pterygota</taxon>
        <taxon>Neoptera</taxon>
        <taxon>Endopterygota</taxon>
        <taxon>Lepidoptera</taxon>
        <taxon>Glossata</taxon>
        <taxon>Ditrysia</taxon>
        <taxon>Tineoidea</taxon>
        <taxon>Psychidae</taxon>
        <taxon>Oiketicinae</taxon>
        <taxon>Eumeta</taxon>
    </lineage>
</organism>